<accession>H5TBB0</accession>
<keyword evidence="1" id="KW-1133">Transmembrane helix</keyword>
<comment type="caution">
    <text evidence="2">The sequence shown here is derived from an EMBL/GenBank/DDBJ whole genome shotgun (WGS) entry which is preliminary data.</text>
</comment>
<dbReference type="STRING" id="56804.BAE46_12580"/>
<protein>
    <submittedName>
        <fullName evidence="2">Phage shock protein B</fullName>
    </submittedName>
</protein>
<dbReference type="NCBIfam" id="TIGR02976">
    <property type="entry name" value="phageshock_pspB"/>
    <property type="match status" value="1"/>
</dbReference>
<keyword evidence="3" id="KW-1185">Reference proteome</keyword>
<dbReference type="Pfam" id="PF06667">
    <property type="entry name" value="PspB"/>
    <property type="match status" value="1"/>
</dbReference>
<dbReference type="InterPro" id="IPR009554">
    <property type="entry name" value="Phageshock_PspB"/>
</dbReference>
<dbReference type="NCBIfam" id="NF006993">
    <property type="entry name" value="PRK09458.1"/>
    <property type="match status" value="1"/>
</dbReference>
<dbReference type="AlphaFoldDB" id="H5TBB0"/>
<dbReference type="eggNOG" id="ENOG5032YI2">
    <property type="taxonomic scope" value="Bacteria"/>
</dbReference>
<proteinExistence type="predicted"/>
<reference evidence="2 3" key="1">
    <citation type="journal article" date="2012" name="J. Bacteriol.">
        <title>Genome sequence of proteorhodopsin-containing sea ice bacterium Glaciecola punicea ACAM 611T.</title>
        <authorList>
            <person name="Qin Q.-L."/>
            <person name="Xie B.-B."/>
            <person name="Shu Y.-L."/>
            <person name="Rong J.-C."/>
            <person name="Zhao D.-L."/>
            <person name="Zhang X.-Y."/>
            <person name="Chen X.-L."/>
            <person name="Zhou B.-C."/>
            <person name="Zhanga Y.-Z."/>
        </authorList>
    </citation>
    <scope>NUCLEOTIDE SEQUENCE [LARGE SCALE GENOMIC DNA]</scope>
    <source>
        <strain evidence="2 3">ACAM 611</strain>
    </source>
</reference>
<feature type="transmembrane region" description="Helical" evidence="1">
    <location>
        <begin position="6"/>
        <end position="26"/>
    </location>
</feature>
<sequence>MGSFFTLTGVTLVVFMIFVAPIWLILHYRSKKQVSQGLSETELRSLQNLAEKAELMADRIQTLESILDAEAPNWRNRA</sequence>
<evidence type="ECO:0000313" key="3">
    <source>
        <dbReference type="Proteomes" id="UP000053586"/>
    </source>
</evidence>
<name>H5TBB0_9ALTE</name>
<dbReference type="GO" id="GO:0009271">
    <property type="term" value="P:phage shock"/>
    <property type="evidence" value="ECO:0007669"/>
    <property type="project" value="InterPro"/>
</dbReference>
<reference evidence="2 3" key="2">
    <citation type="journal article" date="2017" name="Antonie Van Leeuwenhoek">
        <title>Rhizobium rhizosphaerae sp. nov., a novel species isolated from rice rhizosphere.</title>
        <authorList>
            <person name="Zhao J.J."/>
            <person name="Zhang J."/>
            <person name="Zhang R.J."/>
            <person name="Zhang C.W."/>
            <person name="Yin H.Q."/>
            <person name="Zhang X.X."/>
        </authorList>
    </citation>
    <scope>NUCLEOTIDE SEQUENCE [LARGE SCALE GENOMIC DNA]</scope>
    <source>
        <strain evidence="2 3">ACAM 611</strain>
    </source>
</reference>
<dbReference type="EMBL" id="BAET01000013">
    <property type="protein sequence ID" value="GAB55587.1"/>
    <property type="molecule type" value="Genomic_DNA"/>
</dbReference>
<dbReference type="Proteomes" id="UP000053586">
    <property type="component" value="Unassembled WGS sequence"/>
</dbReference>
<keyword evidence="1" id="KW-0472">Membrane</keyword>
<evidence type="ECO:0000256" key="1">
    <source>
        <dbReference type="SAM" id="Phobius"/>
    </source>
</evidence>
<keyword evidence="1" id="KW-0812">Transmembrane</keyword>
<evidence type="ECO:0000313" key="2">
    <source>
        <dbReference type="EMBL" id="GAB55587.1"/>
    </source>
</evidence>
<dbReference type="GO" id="GO:0006355">
    <property type="term" value="P:regulation of DNA-templated transcription"/>
    <property type="evidence" value="ECO:0007669"/>
    <property type="project" value="InterPro"/>
</dbReference>
<organism evidence="2 3">
    <name type="scientific">Glaciecola punicea ACAM 611</name>
    <dbReference type="NCBI Taxonomy" id="1121923"/>
    <lineage>
        <taxon>Bacteria</taxon>
        <taxon>Pseudomonadati</taxon>
        <taxon>Pseudomonadota</taxon>
        <taxon>Gammaproteobacteria</taxon>
        <taxon>Alteromonadales</taxon>
        <taxon>Alteromonadaceae</taxon>
        <taxon>Glaciecola</taxon>
    </lineage>
</organism>
<gene>
    <name evidence="2" type="primary">pspB</name>
    <name evidence="2" type="ORF">GPUN_1466</name>
</gene>